<evidence type="ECO:0000313" key="12">
    <source>
        <dbReference type="Proteomes" id="UP000535838"/>
    </source>
</evidence>
<dbReference type="SUPFAM" id="SSF53807">
    <property type="entry name" value="Helical backbone' metal receptor"/>
    <property type="match status" value="1"/>
</dbReference>
<dbReference type="CDD" id="cd01146">
    <property type="entry name" value="FhuD"/>
    <property type="match status" value="1"/>
</dbReference>
<dbReference type="SUPFAM" id="SSF51215">
    <property type="entry name" value="Regulatory protein AraC"/>
    <property type="match status" value="1"/>
</dbReference>
<dbReference type="InterPro" id="IPR020449">
    <property type="entry name" value="Tscrpt_reg_AraC-type_HTH"/>
</dbReference>
<evidence type="ECO:0000256" key="3">
    <source>
        <dbReference type="ARBA" id="ARBA00022448"/>
    </source>
</evidence>
<evidence type="ECO:0000259" key="9">
    <source>
        <dbReference type="PROSITE" id="PS01124"/>
    </source>
</evidence>
<dbReference type="InterPro" id="IPR037923">
    <property type="entry name" value="HTH-like"/>
</dbReference>
<feature type="domain" description="HTH araC/xylS-type" evidence="9">
    <location>
        <begin position="176"/>
        <end position="274"/>
    </location>
</feature>
<keyword evidence="3" id="KW-0813">Transport</keyword>
<evidence type="ECO:0000256" key="5">
    <source>
        <dbReference type="ARBA" id="ARBA00023015"/>
    </source>
</evidence>
<dbReference type="PANTHER" id="PTHR30532">
    <property type="entry name" value="IRON III DICITRATE-BINDING PERIPLASMIC PROTEIN"/>
    <property type="match status" value="1"/>
</dbReference>
<dbReference type="InterPro" id="IPR002491">
    <property type="entry name" value="ABC_transptr_periplasmic_BD"/>
</dbReference>
<comment type="similarity">
    <text evidence="2">Belongs to the bacterial solute-binding protein 8 family.</text>
</comment>
<feature type="region of interest" description="Disordered" evidence="8">
    <location>
        <begin position="267"/>
        <end position="292"/>
    </location>
</feature>
<evidence type="ECO:0000256" key="7">
    <source>
        <dbReference type="ARBA" id="ARBA00023163"/>
    </source>
</evidence>
<keyword evidence="6" id="KW-0238">DNA-binding</keyword>
<dbReference type="EMBL" id="JACJVQ010000003">
    <property type="protein sequence ID" value="MBB6633089.1"/>
    <property type="molecule type" value="Genomic_DNA"/>
</dbReference>
<dbReference type="Pfam" id="PF01497">
    <property type="entry name" value="Peripla_BP_2"/>
    <property type="match status" value="1"/>
</dbReference>
<feature type="domain" description="Fe/B12 periplasmic-binding" evidence="10">
    <location>
        <begin position="393"/>
        <end position="652"/>
    </location>
</feature>
<dbReference type="GO" id="GO:0030288">
    <property type="term" value="C:outer membrane-bounded periplasmic space"/>
    <property type="evidence" value="ECO:0007669"/>
    <property type="project" value="TreeGrafter"/>
</dbReference>
<keyword evidence="4" id="KW-0732">Signal</keyword>
<evidence type="ECO:0000313" key="11">
    <source>
        <dbReference type="EMBL" id="MBB6633089.1"/>
    </source>
</evidence>
<dbReference type="GO" id="GO:0043565">
    <property type="term" value="F:sequence-specific DNA binding"/>
    <property type="evidence" value="ECO:0007669"/>
    <property type="project" value="InterPro"/>
</dbReference>
<name>A0A841SQE5_9BACL</name>
<evidence type="ECO:0000256" key="4">
    <source>
        <dbReference type="ARBA" id="ARBA00022729"/>
    </source>
</evidence>
<dbReference type="GO" id="GO:1901678">
    <property type="term" value="P:iron coordination entity transport"/>
    <property type="evidence" value="ECO:0007669"/>
    <property type="project" value="UniProtKB-ARBA"/>
</dbReference>
<dbReference type="InterPro" id="IPR018060">
    <property type="entry name" value="HTH_AraC"/>
</dbReference>
<feature type="compositionally biased region" description="Polar residues" evidence="8">
    <location>
        <begin position="276"/>
        <end position="288"/>
    </location>
</feature>
<evidence type="ECO:0000256" key="8">
    <source>
        <dbReference type="SAM" id="MobiDB-lite"/>
    </source>
</evidence>
<gene>
    <name evidence="11" type="ORF">H7B67_03045</name>
</gene>
<dbReference type="SMART" id="SM00342">
    <property type="entry name" value="HTH_ARAC"/>
    <property type="match status" value="1"/>
</dbReference>
<dbReference type="InterPro" id="IPR009057">
    <property type="entry name" value="Homeodomain-like_sf"/>
</dbReference>
<dbReference type="Gene3D" id="3.40.50.1980">
    <property type="entry name" value="Nitrogenase molybdenum iron protein domain"/>
    <property type="match status" value="2"/>
</dbReference>
<evidence type="ECO:0000256" key="1">
    <source>
        <dbReference type="ARBA" id="ARBA00004196"/>
    </source>
</evidence>
<dbReference type="PROSITE" id="PS01124">
    <property type="entry name" value="HTH_ARAC_FAMILY_2"/>
    <property type="match status" value="1"/>
</dbReference>
<sequence length="652" mass="72786">MLDKQLPLWNHAAITVLDVRRCSVEPGDDLMLRLPASAFLYANGGRGQLRLDGAIHAIAPGHVWHAGKGASMNIVRVTEAMDYFLIYYKAVLVPPYRRHLLDLYRDSNPFRDSYGFVPANPLRLLTKIEQMHLHWGQGDPLAKFHVRALFHQLVFELLRQRQQAEPARDPRGDLIERAVRLMEQHYVEPFSLDDLANDLQCGVRQLQRLFKAHYGISPMEYLIRLRMEKAKELLLRTSAPIADIAEAVGYPDAYHFSRYFKKHSGVPPLQYRRSGRNNPFSPSLSSIGSEEDLSYSNVDDENHYQQTGRGVARMNSRTRTLVTVNFLLVLMLLLGACSLGGNNNGANNASPSSAASTTPAPSASAAAETPQSSYPVTIKHVKGDFTLEQKPENIAVLDVQYVDQLVALNEQPAGSVKAAGSDADFPEYLSDKLSDVKVLGTYEEPNLEAIVAMNPDLIICTEVHEEIYESLNKIAPTIMLIRNDDWRDTLSTFGKIMGKESEAEQLVEAYKEKTAKLSSELAAKLDGQTVSLIRPRDDAIRVHTGDHRTGAILYKDLGLPAPKMVSEVDDTSFNVSLESLAEVDADHYFLLTDDMFGELVKEFQSTATWQSLEAAKNNRVYTVDTTMWIGYYGPVAINLVVDEIARYLLGTS</sequence>
<reference evidence="11 12" key="1">
    <citation type="submission" date="2020-08" db="EMBL/GenBank/DDBJ databases">
        <title>Cohnella phylogeny.</title>
        <authorList>
            <person name="Dunlap C."/>
        </authorList>
    </citation>
    <scope>NUCLEOTIDE SEQUENCE [LARGE SCALE GENOMIC DNA]</scope>
    <source>
        <strain evidence="11 12">DSM 25241</strain>
    </source>
</reference>
<dbReference type="InterPro" id="IPR018062">
    <property type="entry name" value="HTH_AraC-typ_CS"/>
</dbReference>
<feature type="region of interest" description="Disordered" evidence="8">
    <location>
        <begin position="348"/>
        <end position="371"/>
    </location>
</feature>
<dbReference type="PRINTS" id="PR00032">
    <property type="entry name" value="HTHARAC"/>
</dbReference>
<organism evidence="11 12">
    <name type="scientific">Cohnella thailandensis</name>
    <dbReference type="NCBI Taxonomy" id="557557"/>
    <lineage>
        <taxon>Bacteria</taxon>
        <taxon>Bacillati</taxon>
        <taxon>Bacillota</taxon>
        <taxon>Bacilli</taxon>
        <taxon>Bacillales</taxon>
        <taxon>Paenibacillaceae</taxon>
        <taxon>Cohnella</taxon>
    </lineage>
</organism>
<dbReference type="PANTHER" id="PTHR30532:SF1">
    <property type="entry name" value="IRON(3+)-HYDROXAMATE-BINDING PROTEIN FHUD"/>
    <property type="match status" value="1"/>
</dbReference>
<protein>
    <submittedName>
        <fullName evidence="11">AraC family transcriptional regulator</fullName>
    </submittedName>
</protein>
<proteinExistence type="inferred from homology"/>
<evidence type="ECO:0000256" key="2">
    <source>
        <dbReference type="ARBA" id="ARBA00008814"/>
    </source>
</evidence>
<dbReference type="InterPro" id="IPR051313">
    <property type="entry name" value="Bact_iron-sidero_bind"/>
</dbReference>
<dbReference type="PROSITE" id="PS00041">
    <property type="entry name" value="HTH_ARAC_FAMILY_1"/>
    <property type="match status" value="1"/>
</dbReference>
<keyword evidence="7" id="KW-0804">Transcription</keyword>
<dbReference type="Pfam" id="PF12833">
    <property type="entry name" value="HTH_18"/>
    <property type="match status" value="1"/>
</dbReference>
<keyword evidence="12" id="KW-1185">Reference proteome</keyword>
<dbReference type="SUPFAM" id="SSF46689">
    <property type="entry name" value="Homeodomain-like"/>
    <property type="match status" value="2"/>
</dbReference>
<evidence type="ECO:0000259" key="10">
    <source>
        <dbReference type="PROSITE" id="PS50983"/>
    </source>
</evidence>
<accession>A0A841SQE5</accession>
<dbReference type="PROSITE" id="PS50983">
    <property type="entry name" value="FE_B12_PBP"/>
    <property type="match status" value="1"/>
</dbReference>
<dbReference type="Gene3D" id="1.10.10.60">
    <property type="entry name" value="Homeodomain-like"/>
    <property type="match status" value="2"/>
</dbReference>
<dbReference type="RefSeq" id="WP_185118325.1">
    <property type="nucleotide sequence ID" value="NZ_JACJVQ010000003.1"/>
</dbReference>
<comment type="subcellular location">
    <subcellularLocation>
        <location evidence="1">Cell envelope</location>
    </subcellularLocation>
</comment>
<evidence type="ECO:0000256" key="6">
    <source>
        <dbReference type="ARBA" id="ARBA00023125"/>
    </source>
</evidence>
<dbReference type="GO" id="GO:0003700">
    <property type="term" value="F:DNA-binding transcription factor activity"/>
    <property type="evidence" value="ECO:0007669"/>
    <property type="project" value="InterPro"/>
</dbReference>
<keyword evidence="5" id="KW-0805">Transcription regulation</keyword>
<dbReference type="AlphaFoldDB" id="A0A841SQE5"/>
<dbReference type="Proteomes" id="UP000535838">
    <property type="component" value="Unassembled WGS sequence"/>
</dbReference>
<comment type="caution">
    <text evidence="11">The sequence shown here is derived from an EMBL/GenBank/DDBJ whole genome shotgun (WGS) entry which is preliminary data.</text>
</comment>